<dbReference type="Gene3D" id="1.50.10.10">
    <property type="match status" value="1"/>
</dbReference>
<dbReference type="GO" id="GO:0005975">
    <property type="term" value="P:carbohydrate metabolic process"/>
    <property type="evidence" value="ECO:0007669"/>
    <property type="project" value="InterPro"/>
</dbReference>
<evidence type="ECO:0000256" key="1">
    <source>
        <dbReference type="ARBA" id="ARBA00022801"/>
    </source>
</evidence>
<name>A0A9W8JSN4_9AGAR</name>
<evidence type="ECO:0000313" key="2">
    <source>
        <dbReference type="EMBL" id="KAJ3501160.1"/>
    </source>
</evidence>
<dbReference type="EMBL" id="JANKHO010001479">
    <property type="protein sequence ID" value="KAJ3501160.1"/>
    <property type="molecule type" value="Genomic_DNA"/>
</dbReference>
<dbReference type="InterPro" id="IPR008928">
    <property type="entry name" value="6-hairpin_glycosidase_sf"/>
</dbReference>
<protein>
    <submittedName>
        <fullName evidence="2">Uncharacterized protein</fullName>
    </submittedName>
</protein>
<dbReference type="PANTHER" id="PTHR41814:SF1">
    <property type="entry name" value="CELLULASE"/>
    <property type="match status" value="1"/>
</dbReference>
<dbReference type="SUPFAM" id="SSF48208">
    <property type="entry name" value="Six-hairpin glycosidases"/>
    <property type="match status" value="1"/>
</dbReference>
<dbReference type="GO" id="GO:0016787">
    <property type="term" value="F:hydrolase activity"/>
    <property type="evidence" value="ECO:0007669"/>
    <property type="project" value="UniProtKB-KW"/>
</dbReference>
<keyword evidence="3" id="KW-1185">Reference proteome</keyword>
<dbReference type="Pfam" id="PF07470">
    <property type="entry name" value="Glyco_hydro_88"/>
    <property type="match status" value="1"/>
</dbReference>
<dbReference type="InterPro" id="IPR012341">
    <property type="entry name" value="6hp_glycosidase-like_sf"/>
</dbReference>
<comment type="caution">
    <text evidence="2">The sequence shown here is derived from an EMBL/GenBank/DDBJ whole genome shotgun (WGS) entry which is preliminary data.</text>
</comment>
<sequence length="254" mass="27774">MVNLDSAILPAIGLISATIAEFNAFPFSPGFDIKKGRCPSSRPPHPLLGIWDNHSSPPRAVQPGTLAKSVRLGSGYAALDRGNGAAGADDTIKGLLEDVPRYWNGAISHRANTAELWADFMYMVPPYLAYYAADKQDEGLLRESVRQCQLYRAILQLDTDEPYKGAWRHIIGPESQDTGLWSTGNAWAAAGMTRVLATVNKSSFVTNGPLAGKIFRIRTVDKESCTIREPGTRLAKGQKDPVVYKRHLACVYGR</sequence>
<dbReference type="InterPro" id="IPR010905">
    <property type="entry name" value="Glyco_hydro_88"/>
</dbReference>
<evidence type="ECO:0000313" key="3">
    <source>
        <dbReference type="Proteomes" id="UP001148786"/>
    </source>
</evidence>
<gene>
    <name evidence="2" type="ORF">NLJ89_g9466</name>
</gene>
<proteinExistence type="predicted"/>
<dbReference type="PANTHER" id="PTHR41814">
    <property type="entry name" value="EXPRESSED PROTEIN"/>
    <property type="match status" value="1"/>
</dbReference>
<keyword evidence="1" id="KW-0378">Hydrolase</keyword>
<accession>A0A9W8JSN4</accession>
<dbReference type="OrthoDB" id="4138492at2759"/>
<organism evidence="2 3">
    <name type="scientific">Agrocybe chaxingu</name>
    <dbReference type="NCBI Taxonomy" id="84603"/>
    <lineage>
        <taxon>Eukaryota</taxon>
        <taxon>Fungi</taxon>
        <taxon>Dikarya</taxon>
        <taxon>Basidiomycota</taxon>
        <taxon>Agaricomycotina</taxon>
        <taxon>Agaricomycetes</taxon>
        <taxon>Agaricomycetidae</taxon>
        <taxon>Agaricales</taxon>
        <taxon>Agaricineae</taxon>
        <taxon>Strophariaceae</taxon>
        <taxon>Agrocybe</taxon>
    </lineage>
</organism>
<dbReference type="AlphaFoldDB" id="A0A9W8JSN4"/>
<dbReference type="Proteomes" id="UP001148786">
    <property type="component" value="Unassembled WGS sequence"/>
</dbReference>
<reference evidence="2" key="1">
    <citation type="submission" date="2022-07" db="EMBL/GenBank/DDBJ databases">
        <title>Genome Sequence of Agrocybe chaxingu.</title>
        <authorList>
            <person name="Buettner E."/>
        </authorList>
    </citation>
    <scope>NUCLEOTIDE SEQUENCE</scope>
    <source>
        <strain evidence="2">MP-N11</strain>
    </source>
</reference>